<dbReference type="InterPro" id="IPR021622">
    <property type="entry name" value="Afadin/alpha-actinin-bd"/>
</dbReference>
<dbReference type="Proteomes" id="UP000800036">
    <property type="component" value="Unassembled WGS sequence"/>
</dbReference>
<evidence type="ECO:0000256" key="3">
    <source>
        <dbReference type="SAM" id="Coils"/>
    </source>
</evidence>
<dbReference type="OrthoDB" id="312015at2759"/>
<protein>
    <recommendedName>
        <fullName evidence="7">NIMA interactive protein</fullName>
    </recommendedName>
</protein>
<evidence type="ECO:0000313" key="6">
    <source>
        <dbReference type="Proteomes" id="UP000800036"/>
    </source>
</evidence>
<evidence type="ECO:0000256" key="2">
    <source>
        <dbReference type="ARBA" id="ARBA00023054"/>
    </source>
</evidence>
<proteinExistence type="inferred from homology"/>
<feature type="compositionally biased region" description="Basic residues" evidence="4">
    <location>
        <begin position="651"/>
        <end position="660"/>
    </location>
</feature>
<organism evidence="5 6">
    <name type="scientific">Bimuria novae-zelandiae CBS 107.79</name>
    <dbReference type="NCBI Taxonomy" id="1447943"/>
    <lineage>
        <taxon>Eukaryota</taxon>
        <taxon>Fungi</taxon>
        <taxon>Dikarya</taxon>
        <taxon>Ascomycota</taxon>
        <taxon>Pezizomycotina</taxon>
        <taxon>Dothideomycetes</taxon>
        <taxon>Pleosporomycetidae</taxon>
        <taxon>Pleosporales</taxon>
        <taxon>Massarineae</taxon>
        <taxon>Didymosphaeriaceae</taxon>
        <taxon>Bimuria</taxon>
    </lineage>
</organism>
<dbReference type="EMBL" id="ML976692">
    <property type="protein sequence ID" value="KAF1971663.1"/>
    <property type="molecule type" value="Genomic_DNA"/>
</dbReference>
<feature type="region of interest" description="Disordered" evidence="4">
    <location>
        <begin position="378"/>
        <end position="519"/>
    </location>
</feature>
<feature type="compositionally biased region" description="Low complexity" evidence="4">
    <location>
        <begin position="597"/>
        <end position="609"/>
    </location>
</feature>
<feature type="coiled-coil region" evidence="3">
    <location>
        <begin position="74"/>
        <end position="136"/>
    </location>
</feature>
<evidence type="ECO:0000313" key="5">
    <source>
        <dbReference type="EMBL" id="KAF1971663.1"/>
    </source>
</evidence>
<gene>
    <name evidence="5" type="ORF">BU23DRAFT_509831</name>
</gene>
<reference evidence="5" key="1">
    <citation type="journal article" date="2020" name="Stud. Mycol.">
        <title>101 Dothideomycetes genomes: a test case for predicting lifestyles and emergence of pathogens.</title>
        <authorList>
            <person name="Haridas S."/>
            <person name="Albert R."/>
            <person name="Binder M."/>
            <person name="Bloem J."/>
            <person name="Labutti K."/>
            <person name="Salamov A."/>
            <person name="Andreopoulos B."/>
            <person name="Baker S."/>
            <person name="Barry K."/>
            <person name="Bills G."/>
            <person name="Bluhm B."/>
            <person name="Cannon C."/>
            <person name="Castanera R."/>
            <person name="Culley D."/>
            <person name="Daum C."/>
            <person name="Ezra D."/>
            <person name="Gonzalez J."/>
            <person name="Henrissat B."/>
            <person name="Kuo A."/>
            <person name="Liang C."/>
            <person name="Lipzen A."/>
            <person name="Lutzoni F."/>
            <person name="Magnuson J."/>
            <person name="Mondo S."/>
            <person name="Nolan M."/>
            <person name="Ohm R."/>
            <person name="Pangilinan J."/>
            <person name="Park H.-J."/>
            <person name="Ramirez L."/>
            <person name="Alfaro M."/>
            <person name="Sun H."/>
            <person name="Tritt A."/>
            <person name="Yoshinaga Y."/>
            <person name="Zwiers L.-H."/>
            <person name="Turgeon B."/>
            <person name="Goodwin S."/>
            <person name="Spatafora J."/>
            <person name="Crous P."/>
            <person name="Grigoriev I."/>
        </authorList>
    </citation>
    <scope>NUCLEOTIDE SEQUENCE</scope>
    <source>
        <strain evidence="5">CBS 107.79</strain>
    </source>
</reference>
<accession>A0A6A5V2J0</accession>
<feature type="compositionally biased region" description="Basic and acidic residues" evidence="4">
    <location>
        <begin position="580"/>
        <end position="596"/>
    </location>
</feature>
<keyword evidence="2 3" id="KW-0175">Coiled coil</keyword>
<name>A0A6A5V2J0_9PLEO</name>
<feature type="compositionally biased region" description="Basic and acidic residues" evidence="4">
    <location>
        <begin position="499"/>
        <end position="519"/>
    </location>
</feature>
<feature type="region of interest" description="Disordered" evidence="4">
    <location>
        <begin position="557"/>
        <end position="673"/>
    </location>
</feature>
<keyword evidence="6" id="KW-1185">Reference proteome</keyword>
<dbReference type="Pfam" id="PF11559">
    <property type="entry name" value="ADIP"/>
    <property type="match status" value="1"/>
</dbReference>
<feature type="compositionally biased region" description="Basic and acidic residues" evidence="4">
    <location>
        <begin position="623"/>
        <end position="635"/>
    </location>
</feature>
<feature type="compositionally biased region" description="Basic and acidic residues" evidence="4">
    <location>
        <begin position="415"/>
        <end position="424"/>
    </location>
</feature>
<dbReference type="AlphaFoldDB" id="A0A6A5V2J0"/>
<evidence type="ECO:0000256" key="4">
    <source>
        <dbReference type="SAM" id="MobiDB-lite"/>
    </source>
</evidence>
<sequence>MEGTFNLKTASEYINNLLLARGLLRDGKKIQFAHPSRGDGGKEVTMAQIINLVHDLILKRDRDQEQRESVAGTLRSLRSEATRQTLAIEKLQTRNDDLARQVSLAQSQERSARAALRTAESTARSLREEMVRLKMTVQQVRTSCANDIRKRDVQLQRLKGHLTSQQRGNKTGLVGASITINPGITGAAGMTASMRDEGPDVGDPEYSLKQETTEFLTQLSQSLSDENDNLISLVRTAITTLKELQGMPPDEQREGEDLSVIREEDENTQQGMLHALPTSYEILASDLDTCLENLKHLLTNPNFVPLEEVESREEEISRLRAGWEKMETRLREAFTLMETWRRRMANGGDTINLDELKLGLGLGLDLQTVNKEDMSMIAEDEEEEESLEEEASSVFDEEVDEADEADEPEELPSPEADHVREKTSATDIFDVQLQPNPPALKEINGNPKSPSKSPSKSPRKVAFSASIPNTPSQLEDENTEASKLDTIGEGNPKSTRPTPRSEERTSRLTSQDERTPRHVRCDAIADQLYKLASKVTFSSSPSTLDISPQLTFLTLSTMESTSDGPNEDYQAKKRNSSPHAHPDEPSPKLTVQDKLKAAQAEAAAAAAAESLKVKASPAKKERHAHDVADVEVQRERRQRRPSRSSPVKTRIGGRPKRRKSTLTPEELDNLLGV</sequence>
<evidence type="ECO:0000256" key="1">
    <source>
        <dbReference type="ARBA" id="ARBA00009291"/>
    </source>
</evidence>
<comment type="similarity">
    <text evidence="1">Belongs to the ADIP family.</text>
</comment>
<evidence type="ECO:0008006" key="7">
    <source>
        <dbReference type="Google" id="ProtNLM"/>
    </source>
</evidence>
<feature type="compositionally biased region" description="Acidic residues" evidence="4">
    <location>
        <begin position="378"/>
        <end position="412"/>
    </location>
</feature>
<feature type="compositionally biased region" description="Low complexity" evidence="4">
    <location>
        <begin position="447"/>
        <end position="456"/>
    </location>
</feature>